<evidence type="ECO:0000256" key="6">
    <source>
        <dbReference type="ARBA" id="ARBA00022989"/>
    </source>
</evidence>
<dbReference type="GO" id="GO:0004984">
    <property type="term" value="F:olfactory receptor activity"/>
    <property type="evidence" value="ECO:0007669"/>
    <property type="project" value="InterPro"/>
</dbReference>
<dbReference type="GO" id="GO:0007186">
    <property type="term" value="P:G protein-coupled receptor signaling pathway"/>
    <property type="evidence" value="ECO:0007669"/>
    <property type="project" value="InterPro"/>
</dbReference>
<dbReference type="PROSITE" id="PS00237">
    <property type="entry name" value="G_PROTEIN_RECEP_F1_1"/>
    <property type="match status" value="1"/>
</dbReference>
<evidence type="ECO:0000256" key="2">
    <source>
        <dbReference type="ARBA" id="ARBA00022475"/>
    </source>
</evidence>
<feature type="transmembrane region" description="Helical" evidence="11">
    <location>
        <begin position="177"/>
        <end position="200"/>
    </location>
</feature>
<keyword evidence="7 11" id="KW-0472">Membrane</keyword>
<keyword evidence="9 10" id="KW-0807">Transducer</keyword>
<comment type="similarity">
    <text evidence="10">Belongs to the G-protein coupled receptor 1 family.</text>
</comment>
<evidence type="ECO:0000256" key="10">
    <source>
        <dbReference type="RuleBase" id="RU000688"/>
    </source>
</evidence>
<evidence type="ECO:0000313" key="13">
    <source>
        <dbReference type="Proteomes" id="UP000886700"/>
    </source>
</evidence>
<dbReference type="AlphaFoldDB" id="A0A1U8BGD5"/>
<dbReference type="PANTHER" id="PTHR26453">
    <property type="entry name" value="OLFACTORY RECEPTOR"/>
    <property type="match status" value="1"/>
</dbReference>
<evidence type="ECO:0000256" key="4">
    <source>
        <dbReference type="ARBA" id="ARBA00022692"/>
    </source>
</evidence>
<dbReference type="InterPro" id="IPR000725">
    <property type="entry name" value="Olfact_rcpt"/>
</dbReference>
<evidence type="ECO:0000256" key="3">
    <source>
        <dbReference type="ARBA" id="ARBA00022606"/>
    </source>
</evidence>
<evidence type="ECO:0000313" key="14">
    <source>
        <dbReference type="RefSeq" id="XP_012966561.2"/>
    </source>
</evidence>
<proteinExistence type="inferred from homology"/>
<reference evidence="14" key="1">
    <citation type="submission" date="2025-08" db="UniProtKB">
        <authorList>
            <consortium name="RefSeq"/>
        </authorList>
    </citation>
    <scope>IDENTIFICATION</scope>
    <source>
        <tissue evidence="14">Liver</tissue>
    </source>
</reference>
<dbReference type="OrthoDB" id="9824046at2759"/>
<evidence type="ECO:0000256" key="1">
    <source>
        <dbReference type="ARBA" id="ARBA00004651"/>
    </source>
</evidence>
<comment type="subcellular location">
    <subcellularLocation>
        <location evidence="1">Cell membrane</location>
        <topology evidence="1">Multi-pass membrane protein</topology>
    </subcellularLocation>
</comment>
<keyword evidence="3" id="KW-0716">Sensory transduction</keyword>
<dbReference type="PRINTS" id="PR00237">
    <property type="entry name" value="GPCRRHODOPSN"/>
</dbReference>
<dbReference type="SUPFAM" id="SSF81321">
    <property type="entry name" value="Family A G protein-coupled receptor-like"/>
    <property type="match status" value="1"/>
</dbReference>
<feature type="transmembrane region" description="Helical" evidence="11">
    <location>
        <begin position="212"/>
        <end position="234"/>
    </location>
</feature>
<organism evidence="13 14">
    <name type="scientific">Mesocricetus auratus</name>
    <name type="common">Golden hamster</name>
    <dbReference type="NCBI Taxonomy" id="10036"/>
    <lineage>
        <taxon>Eukaryota</taxon>
        <taxon>Metazoa</taxon>
        <taxon>Chordata</taxon>
        <taxon>Craniata</taxon>
        <taxon>Vertebrata</taxon>
        <taxon>Euteleostomi</taxon>
        <taxon>Mammalia</taxon>
        <taxon>Eutheria</taxon>
        <taxon>Euarchontoglires</taxon>
        <taxon>Glires</taxon>
        <taxon>Rodentia</taxon>
        <taxon>Myomorpha</taxon>
        <taxon>Muroidea</taxon>
        <taxon>Cricetidae</taxon>
        <taxon>Cricetinae</taxon>
        <taxon>Mesocricetus</taxon>
    </lineage>
</organism>
<evidence type="ECO:0000256" key="11">
    <source>
        <dbReference type="SAM" id="Phobius"/>
    </source>
</evidence>
<dbReference type="Gene3D" id="1.20.1070.10">
    <property type="entry name" value="Rhodopsin 7-helix transmembrane proteins"/>
    <property type="match status" value="1"/>
</dbReference>
<keyword evidence="2" id="KW-1003">Cell membrane</keyword>
<feature type="transmembrane region" description="Helical" evidence="11">
    <location>
        <begin position="394"/>
        <end position="413"/>
    </location>
</feature>
<keyword evidence="13" id="KW-1185">Reference proteome</keyword>
<evidence type="ECO:0000256" key="9">
    <source>
        <dbReference type="ARBA" id="ARBA00023224"/>
    </source>
</evidence>
<evidence type="ECO:0000259" key="12">
    <source>
        <dbReference type="PROSITE" id="PS50262"/>
    </source>
</evidence>
<keyword evidence="5" id="KW-0552">Olfaction</keyword>
<evidence type="ECO:0000256" key="5">
    <source>
        <dbReference type="ARBA" id="ARBA00022725"/>
    </source>
</evidence>
<accession>A0A1U8BGD5</accession>
<dbReference type="Pfam" id="PF13853">
    <property type="entry name" value="7tm_4"/>
    <property type="match status" value="1"/>
</dbReference>
<keyword evidence="6 11" id="KW-1133">Transmembrane helix</keyword>
<evidence type="ECO:0000256" key="7">
    <source>
        <dbReference type="ARBA" id="ARBA00023136"/>
    </source>
</evidence>
<dbReference type="InterPro" id="IPR008981">
    <property type="entry name" value="FMuLV_rcpt-bd"/>
</dbReference>
<dbReference type="InterPro" id="IPR000276">
    <property type="entry name" value="GPCR_Rhodpsn"/>
</dbReference>
<feature type="transmembrane region" description="Helical" evidence="11">
    <location>
        <begin position="292"/>
        <end position="314"/>
    </location>
</feature>
<protein>
    <submittedName>
        <fullName evidence="14">Olfactory receptor 10AD1</fullName>
    </submittedName>
</protein>
<dbReference type="InterPro" id="IPR017452">
    <property type="entry name" value="GPCR_Rhodpsn_7TM"/>
</dbReference>
<dbReference type="GO" id="GO:0005886">
    <property type="term" value="C:plasma membrane"/>
    <property type="evidence" value="ECO:0007669"/>
    <property type="project" value="UniProtKB-SubCell"/>
</dbReference>
<feature type="transmembrane region" description="Helical" evidence="11">
    <location>
        <begin position="350"/>
        <end position="373"/>
    </location>
</feature>
<keyword evidence="4 10" id="KW-0812">Transmembrane</keyword>
<keyword evidence="10" id="KW-0297">G-protein coupled receptor</keyword>
<dbReference type="SUPFAM" id="SSF49830">
    <property type="entry name" value="ENV polyprotein, receptor-binding domain"/>
    <property type="match status" value="1"/>
</dbReference>
<feature type="domain" description="G-protein coupled receptors family 1 profile" evidence="12">
    <location>
        <begin position="193"/>
        <end position="442"/>
    </location>
</feature>
<dbReference type="CDD" id="cd15237">
    <property type="entry name" value="7tmA_OR2-like"/>
    <property type="match status" value="1"/>
</dbReference>
<feature type="transmembrane region" description="Helical" evidence="11">
    <location>
        <begin position="425"/>
        <end position="444"/>
    </location>
</feature>
<dbReference type="GeneID" id="106020872"/>
<dbReference type="Proteomes" id="UP000886700">
    <property type="component" value="Unplaced"/>
</dbReference>
<feature type="transmembrane region" description="Helical" evidence="11">
    <location>
        <begin position="254"/>
        <end position="272"/>
    </location>
</feature>
<dbReference type="PROSITE" id="PS50262">
    <property type="entry name" value="G_PROTEIN_RECEP_F1_2"/>
    <property type="match status" value="1"/>
</dbReference>
<evidence type="ECO:0000256" key="8">
    <source>
        <dbReference type="ARBA" id="ARBA00023170"/>
    </source>
</evidence>
<keyword evidence="8 10" id="KW-0675">Receptor</keyword>
<name>A0A1U8BGD5_MESAU</name>
<sequence>MASVPHLGVNPRGLVPHGRWQMDITHFPAFDAAKNSENLALLTPIASGLGPHRNNPHQPSNQTWMVLNARGDVVWSWSHTSFSRQLLMARPTYVILREVGRKRSPDWAESSWDSRASSDDYLKHCYLASPGRKVRKYKVISVDLTSSRLQSVNQQNSSTVTEFVLVGFEQSSPSTRALLFTLFLALYSLTMAMNGLILFITWTDPRLNSPMYFFLGHLSFLDICFITTTIPQMLIHLVTKNHTVSFASCMTQMYLVFGVGVAECILLAFMAYDRYVAICHPLNYAQIMSHQVCARLVLTSWIFGMVNGILLNYMTFRGPFCRENHIENFFCEAPIVIALSCGDPQFSLKVIFLDAIVVLLSPMVLIVTSYARILASILSRASSSGRGKTFSTCASHLTVVVFFYTSAMFSYMNPRSTHGPDKDKPFSLLYTIITPMCNPIIYSFRNKEMTGAMGRALGRTNLAQAESV</sequence>
<dbReference type="RefSeq" id="XP_012966561.2">
    <property type="nucleotide sequence ID" value="XM_013111107.2"/>
</dbReference>
<dbReference type="PRINTS" id="PR00245">
    <property type="entry name" value="OLFACTORYR"/>
</dbReference>
<gene>
    <name evidence="14" type="primary">LOC106020872</name>
</gene>
<dbReference type="KEGG" id="maua:106020872"/>